<dbReference type="SMART" id="SM00342">
    <property type="entry name" value="HTH_ARAC"/>
    <property type="match status" value="1"/>
</dbReference>
<dbReference type="PROSITE" id="PS01124">
    <property type="entry name" value="HTH_ARAC_FAMILY_2"/>
    <property type="match status" value="1"/>
</dbReference>
<dbReference type="PROSITE" id="PS00041">
    <property type="entry name" value="HTH_ARAC_FAMILY_1"/>
    <property type="match status" value="1"/>
</dbReference>
<organism evidence="5 6">
    <name type="scientific">Rhizobium oryzicola</name>
    <dbReference type="NCBI Taxonomy" id="1232668"/>
    <lineage>
        <taxon>Bacteria</taxon>
        <taxon>Pseudomonadati</taxon>
        <taxon>Pseudomonadota</taxon>
        <taxon>Alphaproteobacteria</taxon>
        <taxon>Hyphomicrobiales</taxon>
        <taxon>Rhizobiaceae</taxon>
        <taxon>Rhizobium/Agrobacterium group</taxon>
        <taxon>Rhizobium</taxon>
    </lineage>
</organism>
<name>A0ABT8SWX5_9HYPH</name>
<dbReference type="Pfam" id="PF12833">
    <property type="entry name" value="HTH_18"/>
    <property type="match status" value="1"/>
</dbReference>
<dbReference type="SUPFAM" id="SSF46689">
    <property type="entry name" value="Homeodomain-like"/>
    <property type="match status" value="1"/>
</dbReference>
<dbReference type="PANTHER" id="PTHR46796:SF6">
    <property type="entry name" value="ARAC SUBFAMILY"/>
    <property type="match status" value="1"/>
</dbReference>
<feature type="domain" description="HTH araC/xylS-type" evidence="4">
    <location>
        <begin position="160"/>
        <end position="259"/>
    </location>
</feature>
<proteinExistence type="predicted"/>
<evidence type="ECO:0000256" key="2">
    <source>
        <dbReference type="ARBA" id="ARBA00023125"/>
    </source>
</evidence>
<keyword evidence="6" id="KW-1185">Reference proteome</keyword>
<dbReference type="EMBL" id="JAUKWQ010000003">
    <property type="protein sequence ID" value="MDO1582925.1"/>
    <property type="molecule type" value="Genomic_DNA"/>
</dbReference>
<gene>
    <name evidence="5" type="ORF">Q2T52_12610</name>
</gene>
<dbReference type="PANTHER" id="PTHR46796">
    <property type="entry name" value="HTH-TYPE TRANSCRIPTIONAL ACTIVATOR RHAS-RELATED"/>
    <property type="match status" value="1"/>
</dbReference>
<dbReference type="RefSeq" id="WP_302077087.1">
    <property type="nucleotide sequence ID" value="NZ_JAUKWQ010000003.1"/>
</dbReference>
<dbReference type="Gene3D" id="1.10.10.60">
    <property type="entry name" value="Homeodomain-like"/>
    <property type="match status" value="1"/>
</dbReference>
<dbReference type="InterPro" id="IPR050204">
    <property type="entry name" value="AraC_XylS_family_regulators"/>
</dbReference>
<dbReference type="Proteomes" id="UP001169006">
    <property type="component" value="Unassembled WGS sequence"/>
</dbReference>
<accession>A0ABT8SWX5</accession>
<dbReference type="PRINTS" id="PR00032">
    <property type="entry name" value="HTHARAC"/>
</dbReference>
<evidence type="ECO:0000259" key="4">
    <source>
        <dbReference type="PROSITE" id="PS01124"/>
    </source>
</evidence>
<dbReference type="InterPro" id="IPR009057">
    <property type="entry name" value="Homeodomain-like_sf"/>
</dbReference>
<evidence type="ECO:0000313" key="6">
    <source>
        <dbReference type="Proteomes" id="UP001169006"/>
    </source>
</evidence>
<evidence type="ECO:0000313" key="5">
    <source>
        <dbReference type="EMBL" id="MDO1582925.1"/>
    </source>
</evidence>
<dbReference type="InterPro" id="IPR020449">
    <property type="entry name" value="Tscrpt_reg_AraC-type_HTH"/>
</dbReference>
<protein>
    <submittedName>
        <fullName evidence="5">Helix-turn-helix domain-containing protein</fullName>
    </submittedName>
</protein>
<reference evidence="5" key="2">
    <citation type="submission" date="2023-07" db="EMBL/GenBank/DDBJ databases">
        <authorList>
            <person name="Sun H."/>
        </authorList>
    </citation>
    <scope>NUCLEOTIDE SEQUENCE</scope>
    <source>
        <strain evidence="5">05753</strain>
    </source>
</reference>
<reference evidence="5" key="1">
    <citation type="journal article" date="2015" name="Int. J. Syst. Evol. Microbiol.">
        <title>Rhizobium oryzicola sp. nov., potential plant-growth-promoting endophytic bacteria isolated from rice roots.</title>
        <authorList>
            <person name="Zhang X.X."/>
            <person name="Gao J.S."/>
            <person name="Cao Y.H."/>
            <person name="Sheirdil R.A."/>
            <person name="Wang X.C."/>
            <person name="Zhang L."/>
        </authorList>
    </citation>
    <scope>NUCLEOTIDE SEQUENCE</scope>
    <source>
        <strain evidence="5">05753</strain>
    </source>
</reference>
<comment type="caution">
    <text evidence="5">The sequence shown here is derived from an EMBL/GenBank/DDBJ whole genome shotgun (WGS) entry which is preliminary data.</text>
</comment>
<dbReference type="InterPro" id="IPR018062">
    <property type="entry name" value="HTH_AraC-typ_CS"/>
</dbReference>
<dbReference type="InterPro" id="IPR018060">
    <property type="entry name" value="HTH_AraC"/>
</dbReference>
<keyword evidence="2" id="KW-0238">DNA-binding</keyword>
<evidence type="ECO:0000256" key="3">
    <source>
        <dbReference type="ARBA" id="ARBA00023163"/>
    </source>
</evidence>
<sequence length="264" mass="29684">MDTTSSPFLLERHRRHVARDDKDMAVIGTLLTGGGVIHQSGRENTGIPGDIYIGDLGSPQTYDIHNSYRELRLHVDRSYFEARVGRVDRLAGLCLSKQAPLVAMFSDYMVSYVQRVPEMTSAEATLGLDGLLHLLSSLIKTAGAMSMLDKAEPSSAAMLALAQRYIDDHLFDPRLDAIMIKTALGISRTRLYEIFQEMGGVNAAIRDTRLNRVKAMLCDKADRRPIEQIARACGFQDYPSFFRAFRRRFGRSPKEVREEALEQQ</sequence>
<keyword evidence="3" id="KW-0804">Transcription</keyword>
<evidence type="ECO:0000256" key="1">
    <source>
        <dbReference type="ARBA" id="ARBA00023015"/>
    </source>
</evidence>
<keyword evidence="1" id="KW-0805">Transcription regulation</keyword>